<evidence type="ECO:0000256" key="5">
    <source>
        <dbReference type="SAM" id="Phobius"/>
    </source>
</evidence>
<dbReference type="Pfam" id="PF01694">
    <property type="entry name" value="Rhomboid"/>
    <property type="match status" value="1"/>
</dbReference>
<feature type="transmembrane region" description="Helical" evidence="5">
    <location>
        <begin position="85"/>
        <end position="101"/>
    </location>
</feature>
<evidence type="ECO:0000259" key="6">
    <source>
        <dbReference type="Pfam" id="PF01694"/>
    </source>
</evidence>
<dbReference type="RefSeq" id="WP_353896719.1">
    <property type="nucleotide sequence ID" value="NZ_JBEVCJ010000017.1"/>
</dbReference>
<keyword evidence="8" id="KW-1185">Reference proteome</keyword>
<protein>
    <submittedName>
        <fullName evidence="7">Rhomboid family intramembrane serine protease</fullName>
        <ecNumber evidence="7">3.4.21.105</ecNumber>
    </submittedName>
</protein>
<sequence>MSNVITKNYQFILFLVAIMWLLEVINIVIGRQFNQYALVPRNLESLPGIFTMHFLHWNLTHLISNSIPLLVMGFFVSTLKQAKQVTISIMILAGLMVWMFARPGIHAGASGLVMGYWGYLISSAFFKRNLVNIVVAMVTIFFYGGIVYSLLDFRQHVSFEGHIFGFLAGIISAWFWHKRV</sequence>
<comment type="subcellular location">
    <subcellularLocation>
        <location evidence="1">Membrane</location>
        <topology evidence="1">Multi-pass membrane protein</topology>
    </subcellularLocation>
</comment>
<dbReference type="GO" id="GO:0008233">
    <property type="term" value="F:peptidase activity"/>
    <property type="evidence" value="ECO:0007669"/>
    <property type="project" value="UniProtKB-KW"/>
</dbReference>
<keyword evidence="2 5" id="KW-0812">Transmembrane</keyword>
<keyword evidence="7" id="KW-0645">Protease</keyword>
<organism evidence="7 8">
    <name type="scientific">Aliikangiella maris</name>
    <dbReference type="NCBI Taxonomy" id="3162458"/>
    <lineage>
        <taxon>Bacteria</taxon>
        <taxon>Pseudomonadati</taxon>
        <taxon>Pseudomonadota</taxon>
        <taxon>Gammaproteobacteria</taxon>
        <taxon>Oceanospirillales</taxon>
        <taxon>Pleioneaceae</taxon>
        <taxon>Aliikangiella</taxon>
    </lineage>
</organism>
<dbReference type="InterPro" id="IPR022764">
    <property type="entry name" value="Peptidase_S54_rhomboid_dom"/>
</dbReference>
<evidence type="ECO:0000313" key="8">
    <source>
        <dbReference type="Proteomes" id="UP001548189"/>
    </source>
</evidence>
<gene>
    <name evidence="7" type="ORF">ABVT43_13420</name>
</gene>
<feature type="transmembrane region" description="Helical" evidence="5">
    <location>
        <begin position="107"/>
        <end position="126"/>
    </location>
</feature>
<dbReference type="EMBL" id="JBEVCJ010000017">
    <property type="protein sequence ID" value="MET1256134.1"/>
    <property type="molecule type" value="Genomic_DNA"/>
</dbReference>
<dbReference type="Proteomes" id="UP001548189">
    <property type="component" value="Unassembled WGS sequence"/>
</dbReference>
<dbReference type="Gene3D" id="1.20.1540.10">
    <property type="entry name" value="Rhomboid-like"/>
    <property type="match status" value="1"/>
</dbReference>
<evidence type="ECO:0000256" key="3">
    <source>
        <dbReference type="ARBA" id="ARBA00022989"/>
    </source>
</evidence>
<keyword evidence="3 5" id="KW-1133">Transmembrane helix</keyword>
<evidence type="ECO:0000256" key="1">
    <source>
        <dbReference type="ARBA" id="ARBA00004141"/>
    </source>
</evidence>
<reference evidence="7 8" key="1">
    <citation type="submission" date="2024-06" db="EMBL/GenBank/DDBJ databases">
        <authorList>
            <person name="Li F."/>
        </authorList>
    </citation>
    <scope>NUCLEOTIDE SEQUENCE [LARGE SCALE GENOMIC DNA]</scope>
    <source>
        <strain evidence="7 8">GXAS 311</strain>
    </source>
</reference>
<evidence type="ECO:0000313" key="7">
    <source>
        <dbReference type="EMBL" id="MET1256134.1"/>
    </source>
</evidence>
<feature type="transmembrane region" description="Helical" evidence="5">
    <location>
        <begin position="157"/>
        <end position="176"/>
    </location>
</feature>
<dbReference type="EC" id="3.4.21.105" evidence="7"/>
<feature type="domain" description="Peptidase S54 rhomboid" evidence="6">
    <location>
        <begin position="48"/>
        <end position="178"/>
    </location>
</feature>
<evidence type="ECO:0000256" key="4">
    <source>
        <dbReference type="ARBA" id="ARBA00023136"/>
    </source>
</evidence>
<name>A0ABV2BW13_9GAMM</name>
<feature type="transmembrane region" description="Helical" evidence="5">
    <location>
        <begin position="54"/>
        <end position="76"/>
    </location>
</feature>
<dbReference type="InterPro" id="IPR035952">
    <property type="entry name" value="Rhomboid-like_sf"/>
</dbReference>
<feature type="transmembrane region" description="Helical" evidence="5">
    <location>
        <begin position="133"/>
        <end position="151"/>
    </location>
</feature>
<feature type="transmembrane region" description="Helical" evidence="5">
    <location>
        <begin position="12"/>
        <end position="34"/>
    </location>
</feature>
<evidence type="ECO:0000256" key="2">
    <source>
        <dbReference type="ARBA" id="ARBA00022692"/>
    </source>
</evidence>
<keyword evidence="4 5" id="KW-0472">Membrane</keyword>
<dbReference type="GO" id="GO:0006508">
    <property type="term" value="P:proteolysis"/>
    <property type="evidence" value="ECO:0007669"/>
    <property type="project" value="UniProtKB-KW"/>
</dbReference>
<comment type="caution">
    <text evidence="7">The sequence shown here is derived from an EMBL/GenBank/DDBJ whole genome shotgun (WGS) entry which is preliminary data.</text>
</comment>
<keyword evidence="7" id="KW-0378">Hydrolase</keyword>
<proteinExistence type="predicted"/>
<accession>A0ABV2BW13</accession>
<dbReference type="SUPFAM" id="SSF144091">
    <property type="entry name" value="Rhomboid-like"/>
    <property type="match status" value="1"/>
</dbReference>